<keyword evidence="3" id="KW-0548">Nucleotidyltransferase</keyword>
<evidence type="ECO:0000313" key="10">
    <source>
        <dbReference type="EMBL" id="VDI03439.1"/>
    </source>
</evidence>
<feature type="region of interest" description="Disordered" evidence="8">
    <location>
        <begin position="627"/>
        <end position="723"/>
    </location>
</feature>
<evidence type="ECO:0000256" key="8">
    <source>
        <dbReference type="SAM" id="MobiDB-lite"/>
    </source>
</evidence>
<dbReference type="CDD" id="cd09274">
    <property type="entry name" value="RNase_HI_RT_Ty3"/>
    <property type="match status" value="1"/>
</dbReference>
<sequence>MVDMANGYWQVEVEENDKEKTAFSTPYGLYEFNVMPFGLTGAPAIKSWPQPTNVRELKSFIGLASYYRRFIKGFSLICSLLHKLLLKEETFVWSKDCSEAFEILKSSLIRATILSYPSLEETFILDTDASGNSIGAVLSQLHNKTEKVISYASRTLTKSERNYCVTKKEMLALVYIVKKFRHYLLGKKFEVRTDHKALSWLWNFKEPEDQIARWQAYLSEFDMEIVHRKGSIHNNADGMSRRPTAQLETEERDDGIASDSEFCQAVCAGEQINWKKAQFKDVDLNLIQDLKSASNDKPIVEEGYSSMVKRLIGQWENIVHRDGILYRKFEDTNGTAYQFLVPTELRRNILETLHSGIGGGHLGTKKMLSKLKDRFYWPGWSQDVEIFCEECLTCATRRNPTKHLRAPLVSVKTGAPLEKIAMDILGPLPTSSRGNNYILVISDYFCKWIEAFALRNHKANTIAKKLVEEFICRFGAPYAVHSDQGRDFESNLIKEISILFESKKQRTTAYHPQCDGQVKRFNETLLNMLSKHVKEDQKNWDEQIPFLMMAYRCSVNETSGFSPSMLMLGHELRLPIDVVFGECPQEESNKTQYVTSLRQNLNIAFEKKFVASEPESEVRIEANKFRRNTRYKPKNKQPVLEKGHNPDREQQFAAPGKSRRENSGTDEIGSEDEEQNSVHELSIADDDDSVDERVDSDSENINSEVEEDDDGEVHVRPQRERRLPAYLQDFETDM</sequence>
<dbReference type="InterPro" id="IPR041588">
    <property type="entry name" value="Integrase_H2C2"/>
</dbReference>
<dbReference type="InterPro" id="IPR043502">
    <property type="entry name" value="DNA/RNA_pol_sf"/>
</dbReference>
<organism evidence="10 11">
    <name type="scientific">Mytilus galloprovincialis</name>
    <name type="common">Mediterranean mussel</name>
    <dbReference type="NCBI Taxonomy" id="29158"/>
    <lineage>
        <taxon>Eukaryota</taxon>
        <taxon>Metazoa</taxon>
        <taxon>Spiralia</taxon>
        <taxon>Lophotrochozoa</taxon>
        <taxon>Mollusca</taxon>
        <taxon>Bivalvia</taxon>
        <taxon>Autobranchia</taxon>
        <taxon>Pteriomorphia</taxon>
        <taxon>Mytilida</taxon>
        <taxon>Mytiloidea</taxon>
        <taxon>Mytilidae</taxon>
        <taxon>Mytilinae</taxon>
        <taxon>Mytilus</taxon>
    </lineage>
</organism>
<dbReference type="Pfam" id="PF00078">
    <property type="entry name" value="RVT_1"/>
    <property type="match status" value="1"/>
</dbReference>
<evidence type="ECO:0000256" key="6">
    <source>
        <dbReference type="ARBA" id="ARBA00022801"/>
    </source>
</evidence>
<dbReference type="GO" id="GO:0008233">
    <property type="term" value="F:peptidase activity"/>
    <property type="evidence" value="ECO:0007669"/>
    <property type="project" value="UniProtKB-KW"/>
</dbReference>
<dbReference type="GO" id="GO:0003964">
    <property type="term" value="F:RNA-directed DNA polymerase activity"/>
    <property type="evidence" value="ECO:0007669"/>
    <property type="project" value="UniProtKB-KW"/>
</dbReference>
<keyword evidence="1" id="KW-0645">Protease</keyword>
<gene>
    <name evidence="10" type="ORF">MGAL_10B092523</name>
</gene>
<feature type="domain" description="Integrase catalytic" evidence="9">
    <location>
        <begin position="412"/>
        <end position="571"/>
    </location>
</feature>
<keyword evidence="6" id="KW-0378">Hydrolase</keyword>
<name>A0A8B6CER9_MYTGA</name>
<keyword evidence="5" id="KW-0255">Endonuclease</keyword>
<dbReference type="GO" id="GO:0015074">
    <property type="term" value="P:DNA integration"/>
    <property type="evidence" value="ECO:0007669"/>
    <property type="project" value="InterPro"/>
</dbReference>
<evidence type="ECO:0000256" key="7">
    <source>
        <dbReference type="ARBA" id="ARBA00022918"/>
    </source>
</evidence>
<dbReference type="Gene3D" id="3.10.20.370">
    <property type="match status" value="1"/>
</dbReference>
<proteinExistence type="predicted"/>
<dbReference type="InterPro" id="IPR036397">
    <property type="entry name" value="RNaseH_sf"/>
</dbReference>
<dbReference type="Gene3D" id="3.30.70.270">
    <property type="match status" value="1"/>
</dbReference>
<dbReference type="EMBL" id="UYJE01001602">
    <property type="protein sequence ID" value="VDI03439.1"/>
    <property type="molecule type" value="Genomic_DNA"/>
</dbReference>
<reference evidence="10" key="1">
    <citation type="submission" date="2018-11" db="EMBL/GenBank/DDBJ databases">
        <authorList>
            <person name="Alioto T."/>
            <person name="Alioto T."/>
        </authorList>
    </citation>
    <scope>NUCLEOTIDE SEQUENCE</scope>
</reference>
<evidence type="ECO:0000256" key="2">
    <source>
        <dbReference type="ARBA" id="ARBA00022679"/>
    </source>
</evidence>
<dbReference type="SUPFAM" id="SSF53098">
    <property type="entry name" value="Ribonuclease H-like"/>
    <property type="match status" value="1"/>
</dbReference>
<dbReference type="Pfam" id="PF17917">
    <property type="entry name" value="RT_RNaseH"/>
    <property type="match status" value="1"/>
</dbReference>
<keyword evidence="11" id="KW-1185">Reference proteome</keyword>
<keyword evidence="4" id="KW-0540">Nuclease</keyword>
<dbReference type="FunFam" id="3.10.10.10:FF:000007">
    <property type="entry name" value="Retrovirus-related Pol polyprotein from transposon 17.6-like Protein"/>
    <property type="match status" value="1"/>
</dbReference>
<comment type="caution">
    <text evidence="10">The sequence shown here is derived from an EMBL/GenBank/DDBJ whole genome shotgun (WGS) entry which is preliminary data.</text>
</comment>
<dbReference type="FunFam" id="1.10.340.70:FF:000001">
    <property type="entry name" value="Retrovirus-related Pol polyprotein from transposon gypsy-like Protein"/>
    <property type="match status" value="1"/>
</dbReference>
<protein>
    <recommendedName>
        <fullName evidence="9">Integrase catalytic domain-containing protein</fullName>
    </recommendedName>
</protein>
<dbReference type="InterPro" id="IPR041373">
    <property type="entry name" value="RT_RNaseH"/>
</dbReference>
<dbReference type="SUPFAM" id="SSF56672">
    <property type="entry name" value="DNA/RNA polymerases"/>
    <property type="match status" value="1"/>
</dbReference>
<feature type="compositionally biased region" description="Basic and acidic residues" evidence="8">
    <location>
        <begin position="712"/>
        <end position="723"/>
    </location>
</feature>
<dbReference type="FunFam" id="3.30.420.10:FF:000032">
    <property type="entry name" value="Retrovirus-related Pol polyprotein from transposon 297-like Protein"/>
    <property type="match status" value="1"/>
</dbReference>
<dbReference type="Gene3D" id="1.10.340.70">
    <property type="match status" value="1"/>
</dbReference>
<dbReference type="OrthoDB" id="6273764at2759"/>
<evidence type="ECO:0000256" key="1">
    <source>
        <dbReference type="ARBA" id="ARBA00022670"/>
    </source>
</evidence>
<dbReference type="PANTHER" id="PTHR37984">
    <property type="entry name" value="PROTEIN CBG26694"/>
    <property type="match status" value="1"/>
</dbReference>
<dbReference type="GO" id="GO:0006508">
    <property type="term" value="P:proteolysis"/>
    <property type="evidence" value="ECO:0007669"/>
    <property type="project" value="UniProtKB-KW"/>
</dbReference>
<dbReference type="AlphaFoldDB" id="A0A8B6CER9"/>
<dbReference type="GO" id="GO:0003676">
    <property type="term" value="F:nucleic acid binding"/>
    <property type="evidence" value="ECO:0007669"/>
    <property type="project" value="InterPro"/>
</dbReference>
<dbReference type="Gene3D" id="3.10.10.10">
    <property type="entry name" value="HIV Type 1 Reverse Transcriptase, subunit A, domain 1"/>
    <property type="match status" value="1"/>
</dbReference>
<dbReference type="InterPro" id="IPR000477">
    <property type="entry name" value="RT_dom"/>
</dbReference>
<dbReference type="InterPro" id="IPR043128">
    <property type="entry name" value="Rev_trsase/Diguanyl_cyclase"/>
</dbReference>
<dbReference type="FunFam" id="3.10.20.370:FF:000001">
    <property type="entry name" value="Retrovirus-related Pol polyprotein from transposon 17.6-like protein"/>
    <property type="match status" value="1"/>
</dbReference>
<dbReference type="Pfam" id="PF17921">
    <property type="entry name" value="Integrase_H2C2"/>
    <property type="match status" value="1"/>
</dbReference>
<dbReference type="Gene3D" id="3.30.420.10">
    <property type="entry name" value="Ribonuclease H-like superfamily/Ribonuclease H"/>
    <property type="match status" value="1"/>
</dbReference>
<dbReference type="FunFam" id="3.30.70.270:FF:000020">
    <property type="entry name" value="Transposon Tf2-6 polyprotein-like Protein"/>
    <property type="match status" value="1"/>
</dbReference>
<dbReference type="InterPro" id="IPR050951">
    <property type="entry name" value="Retrovirus_Pol_polyprotein"/>
</dbReference>
<dbReference type="InterPro" id="IPR001584">
    <property type="entry name" value="Integrase_cat-core"/>
</dbReference>
<evidence type="ECO:0000259" key="9">
    <source>
        <dbReference type="PROSITE" id="PS50994"/>
    </source>
</evidence>
<evidence type="ECO:0000256" key="3">
    <source>
        <dbReference type="ARBA" id="ARBA00022695"/>
    </source>
</evidence>
<evidence type="ECO:0000256" key="4">
    <source>
        <dbReference type="ARBA" id="ARBA00022722"/>
    </source>
</evidence>
<dbReference type="InterPro" id="IPR012337">
    <property type="entry name" value="RNaseH-like_sf"/>
</dbReference>
<keyword evidence="2" id="KW-0808">Transferase</keyword>
<accession>A0A8B6CER9</accession>
<dbReference type="Proteomes" id="UP000596742">
    <property type="component" value="Unassembled WGS sequence"/>
</dbReference>
<keyword evidence="7" id="KW-0695">RNA-directed DNA polymerase</keyword>
<evidence type="ECO:0000313" key="11">
    <source>
        <dbReference type="Proteomes" id="UP000596742"/>
    </source>
</evidence>
<dbReference type="PROSITE" id="PS50994">
    <property type="entry name" value="INTEGRASE"/>
    <property type="match status" value="1"/>
</dbReference>
<dbReference type="PANTHER" id="PTHR37984:SF5">
    <property type="entry name" value="PROTEIN NYNRIN-LIKE"/>
    <property type="match status" value="1"/>
</dbReference>
<dbReference type="Pfam" id="PF00665">
    <property type="entry name" value="rve"/>
    <property type="match status" value="1"/>
</dbReference>
<evidence type="ECO:0000256" key="5">
    <source>
        <dbReference type="ARBA" id="ARBA00022759"/>
    </source>
</evidence>
<dbReference type="GO" id="GO:0004519">
    <property type="term" value="F:endonuclease activity"/>
    <property type="evidence" value="ECO:0007669"/>
    <property type="project" value="UniProtKB-KW"/>
</dbReference>
<feature type="compositionally biased region" description="Basic and acidic residues" evidence="8">
    <location>
        <begin position="639"/>
        <end position="650"/>
    </location>
</feature>